<feature type="compositionally biased region" description="Polar residues" evidence="1">
    <location>
        <begin position="89"/>
        <end position="100"/>
    </location>
</feature>
<name>A0A1R1XZ72_9FUNG</name>
<feature type="region of interest" description="Disordered" evidence="1">
    <location>
        <begin position="69"/>
        <end position="104"/>
    </location>
</feature>
<reference evidence="2 3" key="1">
    <citation type="submission" date="2017-01" db="EMBL/GenBank/DDBJ databases">
        <authorList>
            <person name="Mah S.A."/>
            <person name="Swanson W.J."/>
            <person name="Moy G.W."/>
            <person name="Vacquier V.D."/>
        </authorList>
    </citation>
    <scope>NUCLEOTIDE SEQUENCE [LARGE SCALE GENOMIC DNA]</scope>
    <source>
        <strain evidence="2 3">GSMNP</strain>
    </source>
</reference>
<evidence type="ECO:0000313" key="2">
    <source>
        <dbReference type="EMBL" id="OMJ19905.1"/>
    </source>
</evidence>
<organism evidence="2 3">
    <name type="scientific">Smittium culicis</name>
    <dbReference type="NCBI Taxonomy" id="133412"/>
    <lineage>
        <taxon>Eukaryota</taxon>
        <taxon>Fungi</taxon>
        <taxon>Fungi incertae sedis</taxon>
        <taxon>Zoopagomycota</taxon>
        <taxon>Kickxellomycotina</taxon>
        <taxon>Harpellomycetes</taxon>
        <taxon>Harpellales</taxon>
        <taxon>Legeriomycetaceae</taxon>
        <taxon>Smittium</taxon>
    </lineage>
</organism>
<dbReference type="STRING" id="133412.A0A1R1XZ72"/>
<dbReference type="OrthoDB" id="10515951at2759"/>
<evidence type="ECO:0000313" key="3">
    <source>
        <dbReference type="Proteomes" id="UP000187283"/>
    </source>
</evidence>
<feature type="compositionally biased region" description="Polar residues" evidence="1">
    <location>
        <begin position="188"/>
        <end position="207"/>
    </location>
</feature>
<dbReference type="EMBL" id="LSSN01001368">
    <property type="protein sequence ID" value="OMJ19905.1"/>
    <property type="molecule type" value="Genomic_DNA"/>
</dbReference>
<sequence>MSQDQVKELADMVKELLRDKECNAEPEDPYVTTRIPLTDLAVYPELIEALPSIEEDFFCTPLTEEERKEAIHSCPRSSSLKYQPPPLNDSASAAENPQITQRRDLESVSPFVGASSSVHRTVPAANLLRRKPRKLQHRLPQPKITPSSQVFEREGMVEEGGLSRPHGRVPGRGPPCDVSVCMSQIDGQQVGSQNPREGVSDQNTSDSAGMKEPISSGCSHLDFPSAPNIHKSSSTDIGMGENKWDTKLRIFGRSPYPRRDEGSLRRKHSQSLFQACETRLQDQAREIEYETMSVDNSPMNGHQFSEYDAQSSFIQGPGPKKGSFKAIEGGSNDPKKFSELHWESPSNVNCTVTWPTYATTSSRTEEQLSIENEIMDIDSHIDRTSDSELVFLGSQAEVMERAIVPARDPRV</sequence>
<keyword evidence="3" id="KW-1185">Reference proteome</keyword>
<gene>
    <name evidence="2" type="ORF">AYI70_g4437</name>
</gene>
<comment type="caution">
    <text evidence="2">The sequence shown here is derived from an EMBL/GenBank/DDBJ whole genome shotgun (WGS) entry which is preliminary data.</text>
</comment>
<evidence type="ECO:0000256" key="1">
    <source>
        <dbReference type="SAM" id="MobiDB-lite"/>
    </source>
</evidence>
<protein>
    <submittedName>
        <fullName evidence="2">Uncharacterized protein</fullName>
    </submittedName>
</protein>
<accession>A0A1R1XZ72</accession>
<proteinExistence type="predicted"/>
<feature type="region of interest" description="Disordered" evidence="1">
    <location>
        <begin position="188"/>
        <end position="240"/>
    </location>
</feature>
<dbReference type="Proteomes" id="UP000187283">
    <property type="component" value="Unassembled WGS sequence"/>
</dbReference>
<dbReference type="AlphaFoldDB" id="A0A1R1XZ72"/>